<accession>A0ABV5QS48</accession>
<protein>
    <recommendedName>
        <fullName evidence="7">D,D-heptose 1,7-bisphosphate phosphatase</fullName>
    </recommendedName>
</protein>
<keyword evidence="6" id="KW-0119">Carbohydrate metabolism</keyword>
<evidence type="ECO:0000256" key="5">
    <source>
        <dbReference type="ARBA" id="ARBA00022801"/>
    </source>
</evidence>
<proteinExistence type="inferred from homology"/>
<dbReference type="Pfam" id="PF13242">
    <property type="entry name" value="Hydrolase_like"/>
    <property type="match status" value="1"/>
</dbReference>
<dbReference type="InterPro" id="IPR023214">
    <property type="entry name" value="HAD_sf"/>
</dbReference>
<keyword evidence="4" id="KW-0479">Metal-binding</keyword>
<name>A0ABV5QS48_9ACTN</name>
<feature type="compositionally biased region" description="Basic and acidic residues" evidence="8">
    <location>
        <begin position="9"/>
        <end position="22"/>
    </location>
</feature>
<dbReference type="RefSeq" id="WP_382745925.1">
    <property type="nucleotide sequence ID" value="NZ_BAAAWU010000001.1"/>
</dbReference>
<dbReference type="NCBIfam" id="TIGR01662">
    <property type="entry name" value="HAD-SF-IIIA"/>
    <property type="match status" value="1"/>
</dbReference>
<dbReference type="SUPFAM" id="SSF56784">
    <property type="entry name" value="HAD-like"/>
    <property type="match status" value="1"/>
</dbReference>
<evidence type="ECO:0000256" key="8">
    <source>
        <dbReference type="SAM" id="MobiDB-lite"/>
    </source>
</evidence>
<keyword evidence="5" id="KW-0378">Hydrolase</keyword>
<evidence type="ECO:0000256" key="4">
    <source>
        <dbReference type="ARBA" id="ARBA00022723"/>
    </source>
</evidence>
<dbReference type="Gene3D" id="3.40.50.1000">
    <property type="entry name" value="HAD superfamily/HAD-like"/>
    <property type="match status" value="1"/>
</dbReference>
<evidence type="ECO:0000256" key="6">
    <source>
        <dbReference type="ARBA" id="ARBA00023277"/>
    </source>
</evidence>
<gene>
    <name evidence="9" type="ORF">ACFFTP_18620</name>
</gene>
<dbReference type="CDD" id="cd07503">
    <property type="entry name" value="HAD_HisB-N"/>
    <property type="match status" value="1"/>
</dbReference>
<evidence type="ECO:0000256" key="2">
    <source>
        <dbReference type="ARBA" id="ARBA00005628"/>
    </source>
</evidence>
<dbReference type="NCBIfam" id="TIGR01656">
    <property type="entry name" value="Histidinol-ppas"/>
    <property type="match status" value="1"/>
</dbReference>
<dbReference type="InterPro" id="IPR036412">
    <property type="entry name" value="HAD-like_sf"/>
</dbReference>
<keyword evidence="10" id="KW-1185">Reference proteome</keyword>
<feature type="region of interest" description="Disordered" evidence="8">
    <location>
        <begin position="1"/>
        <end position="33"/>
    </location>
</feature>
<dbReference type="PANTHER" id="PTHR42891">
    <property type="entry name" value="D-GLYCERO-BETA-D-MANNO-HEPTOSE-1,7-BISPHOSPHATE 7-PHOSPHATASE"/>
    <property type="match status" value="1"/>
</dbReference>
<evidence type="ECO:0000313" key="10">
    <source>
        <dbReference type="Proteomes" id="UP001589716"/>
    </source>
</evidence>
<dbReference type="InterPro" id="IPR004446">
    <property type="entry name" value="Heptose_bisP_phosphatase"/>
</dbReference>
<dbReference type="InterPro" id="IPR006549">
    <property type="entry name" value="HAD-SF_hydro_IIIA"/>
</dbReference>
<dbReference type="Proteomes" id="UP001589716">
    <property type="component" value="Unassembled WGS sequence"/>
</dbReference>
<evidence type="ECO:0000256" key="1">
    <source>
        <dbReference type="ARBA" id="ARBA00004496"/>
    </source>
</evidence>
<reference evidence="9 10" key="1">
    <citation type="submission" date="2024-09" db="EMBL/GenBank/DDBJ databases">
        <authorList>
            <person name="Sun Q."/>
            <person name="Mori K."/>
        </authorList>
    </citation>
    <scope>NUCLEOTIDE SEQUENCE [LARGE SCALE GENOMIC DNA]</scope>
    <source>
        <strain evidence="9 10">JCM 4414</strain>
    </source>
</reference>
<comment type="caution">
    <text evidence="9">The sequence shown here is derived from an EMBL/GenBank/DDBJ whole genome shotgun (WGS) entry which is preliminary data.</text>
</comment>
<comment type="subcellular location">
    <subcellularLocation>
        <location evidence="1">Cytoplasm</location>
    </subcellularLocation>
</comment>
<keyword evidence="3" id="KW-0963">Cytoplasm</keyword>
<dbReference type="EMBL" id="JBHMCT010000012">
    <property type="protein sequence ID" value="MFB9556194.1"/>
    <property type="molecule type" value="Genomic_DNA"/>
</dbReference>
<evidence type="ECO:0000256" key="3">
    <source>
        <dbReference type="ARBA" id="ARBA00022490"/>
    </source>
</evidence>
<organism evidence="9 10">
    <name type="scientific">Streptomyces roseoviridis</name>
    <dbReference type="NCBI Taxonomy" id="67361"/>
    <lineage>
        <taxon>Bacteria</taxon>
        <taxon>Bacillati</taxon>
        <taxon>Actinomycetota</taxon>
        <taxon>Actinomycetes</taxon>
        <taxon>Kitasatosporales</taxon>
        <taxon>Streptomycetaceae</taxon>
        <taxon>Streptomyces</taxon>
    </lineage>
</organism>
<dbReference type="InterPro" id="IPR006543">
    <property type="entry name" value="Histidinol-phos"/>
</dbReference>
<evidence type="ECO:0000256" key="7">
    <source>
        <dbReference type="ARBA" id="ARBA00031828"/>
    </source>
</evidence>
<evidence type="ECO:0000313" key="9">
    <source>
        <dbReference type="EMBL" id="MFB9556194.1"/>
    </source>
</evidence>
<dbReference type="PANTHER" id="PTHR42891:SF1">
    <property type="entry name" value="D-GLYCERO-BETA-D-MANNO-HEPTOSE-1,7-BISPHOSPHATE 7-PHOSPHATASE"/>
    <property type="match status" value="1"/>
</dbReference>
<sequence>MTHTDGTTDDSRRPAVLLDRDGTLTQHRPYPAHPDELLLQPDIGAPLRALQKEGFALVVVTNQSAVARGLLDTTVLNAMHDRLRALLCGQGVRLDAIYACPHHPEGTVPRYRLACRCRKPAPGMLLQAARDLDLDLTRSWMVGDSLCDVEAGRRAGTRTARVGARPDGSAGADLAGATTSEVLRHLAGATRCHNGTDDPP</sequence>
<comment type="similarity">
    <text evidence="2">Belongs to the GmhB family.</text>
</comment>